<dbReference type="InterPro" id="IPR011041">
    <property type="entry name" value="Quinoprot_gluc/sorb_DH_b-prop"/>
</dbReference>
<evidence type="ECO:0000313" key="5">
    <source>
        <dbReference type="EMBL" id="KUJ10224.1"/>
    </source>
</evidence>
<dbReference type="InterPro" id="IPR054539">
    <property type="entry name" value="Beta-prop_PDH"/>
</dbReference>
<dbReference type="CDD" id="cd09630">
    <property type="entry name" value="CDH_like_cytochrome"/>
    <property type="match status" value="1"/>
</dbReference>
<dbReference type="Pfam" id="PF22807">
    <property type="entry name" value="TrAA12"/>
    <property type="match status" value="1"/>
</dbReference>
<evidence type="ECO:0000256" key="2">
    <source>
        <dbReference type="SAM" id="SignalP"/>
    </source>
</evidence>
<dbReference type="Pfam" id="PF16010">
    <property type="entry name" value="CDH-cyt"/>
    <property type="match status" value="1"/>
</dbReference>
<gene>
    <name evidence="5" type="ORF">LY89DRAFT_710610</name>
</gene>
<keyword evidence="2" id="KW-0732">Signal</keyword>
<proteinExistence type="predicted"/>
<accession>A0A132BEE7</accession>
<dbReference type="RefSeq" id="XP_018064579.1">
    <property type="nucleotide sequence ID" value="XM_018217842.1"/>
</dbReference>
<dbReference type="SUPFAM" id="SSF50952">
    <property type="entry name" value="Soluble quinoprotein glucose dehydrogenase"/>
    <property type="match status" value="1"/>
</dbReference>
<dbReference type="Proteomes" id="UP000070700">
    <property type="component" value="Unassembled WGS sequence"/>
</dbReference>
<protein>
    <submittedName>
        <fullName evidence="5">Uncharacterized protein</fullName>
    </submittedName>
</protein>
<evidence type="ECO:0000256" key="1">
    <source>
        <dbReference type="SAM" id="MobiDB-lite"/>
    </source>
</evidence>
<feature type="region of interest" description="Disordered" evidence="1">
    <location>
        <begin position="216"/>
        <end position="239"/>
    </location>
</feature>
<dbReference type="EMBL" id="KQ947429">
    <property type="protein sequence ID" value="KUJ10224.1"/>
    <property type="molecule type" value="Genomic_DNA"/>
</dbReference>
<feature type="signal peptide" evidence="2">
    <location>
        <begin position="1"/>
        <end position="19"/>
    </location>
</feature>
<dbReference type="KEGG" id="psco:LY89DRAFT_710610"/>
<dbReference type="InterPro" id="IPR015920">
    <property type="entry name" value="Cellobiose_DH-like_cyt"/>
</dbReference>
<organism evidence="5 6">
    <name type="scientific">Mollisia scopiformis</name>
    <name type="common">Conifer needle endophyte fungus</name>
    <name type="synonym">Phialocephala scopiformis</name>
    <dbReference type="NCBI Taxonomy" id="149040"/>
    <lineage>
        <taxon>Eukaryota</taxon>
        <taxon>Fungi</taxon>
        <taxon>Dikarya</taxon>
        <taxon>Ascomycota</taxon>
        <taxon>Pezizomycotina</taxon>
        <taxon>Leotiomycetes</taxon>
        <taxon>Helotiales</taxon>
        <taxon>Mollisiaceae</taxon>
        <taxon>Mollisia</taxon>
    </lineage>
</organism>
<feature type="domain" description="Pyrroloquinoline quinone-dependent pyranose dehydrogenase beta-propeller" evidence="4">
    <location>
        <begin position="262"/>
        <end position="643"/>
    </location>
</feature>
<dbReference type="InterPro" id="IPR011042">
    <property type="entry name" value="6-blade_b-propeller_TolB-like"/>
</dbReference>
<evidence type="ECO:0000259" key="4">
    <source>
        <dbReference type="Pfam" id="PF22807"/>
    </source>
</evidence>
<dbReference type="OrthoDB" id="507128at2759"/>
<feature type="domain" description="Cellobiose dehydrogenase-like cytochrome" evidence="3">
    <location>
        <begin position="26"/>
        <end position="201"/>
    </location>
</feature>
<feature type="chain" id="PRO_5007288187" evidence="2">
    <location>
        <begin position="20"/>
        <end position="652"/>
    </location>
</feature>
<dbReference type="PANTHER" id="PTHR47797">
    <property type="entry name" value="DEHYDROGENASE, PUTATIVE (AFU_ORTHOLOGUE AFUA_8G05805)-RELATED"/>
    <property type="match status" value="1"/>
</dbReference>
<sequence length="652" mass="69674">MLSTRILLVAAVFTSIVSSQTLSTPFCDSLTAICYTSYTTGLGISYRIALPDDGTPEDVILQVVAPVKIGWAGFAWGGTMPWNPLSVGWSSGTTGAIISSRRAFGLNLPLAYDKAQYTYLRGTGTNSTHWTVTVRCQGCTSWQGSDGSNMTVPLNGTTTFAYAYAISPPLNPADNSSGFNVHDNIGKWVHDVKGARSSKFSSWIANNIILPVAPISSSSTSQPSSTTTVSTTTPSPTSTATVMTSGMPTLCPGVSAPKYPSVVANGWRATKVKGGMAAARGVVFDSAGHLLVVESGLGITAHTLDGSGCVQSSKTVVSQANLNHGISFDANGTTLFASSMTVVWSWTYDPVAVSIVGSAKTVIKGMFNSGHPTRSLLMSPSHPNTLLVSHGASGNIDYPAGDIKTGRAMIRVFDLSTVPVEGYNYSTDGYLLAYGLRNAVGIVFDRNDKLWVTENGSDELTRTTDGQTVDIHGDNPAEELNYIGDLAPSTNWYGFPTCYSVWKPSDIRDRVFGIGDQFVLVPNATFNDSACGNLSIPPRLTFQAHSAPLDTKFDRSFANMYVAFHGSWDRDPPTGYKVVEVPFFRGRDGRYGPVSLSNSTSGYRDIWSNVNVNQCSATQCFRPAGIVFDHLGRMYVTSDASGEGEMWLLGKI</sequence>
<evidence type="ECO:0000313" key="6">
    <source>
        <dbReference type="Proteomes" id="UP000070700"/>
    </source>
</evidence>
<dbReference type="AlphaFoldDB" id="A0A132BEE7"/>
<dbReference type="SUPFAM" id="SSF49344">
    <property type="entry name" value="CBD9-like"/>
    <property type="match status" value="1"/>
</dbReference>
<dbReference type="GeneID" id="28827568"/>
<dbReference type="PANTHER" id="PTHR47797:SF5">
    <property type="entry name" value="CELLOBIOSE DEHYDROGENASE CYTOCHROME DOMAIN-CONTAINING PROTEIN"/>
    <property type="match status" value="1"/>
</dbReference>
<reference evidence="5 6" key="1">
    <citation type="submission" date="2015-10" db="EMBL/GenBank/DDBJ databases">
        <title>Full genome of DAOMC 229536 Phialocephala scopiformis, a fungal endophyte of spruce producing the potent anti-insectan compound rugulosin.</title>
        <authorList>
            <consortium name="DOE Joint Genome Institute"/>
            <person name="Walker A.K."/>
            <person name="Frasz S.L."/>
            <person name="Seifert K.A."/>
            <person name="Miller J.D."/>
            <person name="Mondo S.J."/>
            <person name="Labutti K."/>
            <person name="Lipzen A."/>
            <person name="Dockter R."/>
            <person name="Kennedy M."/>
            <person name="Grigoriev I.V."/>
            <person name="Spatafora J.W."/>
        </authorList>
    </citation>
    <scope>NUCLEOTIDE SEQUENCE [LARGE SCALE GENOMIC DNA]</scope>
    <source>
        <strain evidence="5 6">CBS 120377</strain>
    </source>
</reference>
<name>A0A132BEE7_MOLSC</name>
<dbReference type="Gene3D" id="2.120.10.30">
    <property type="entry name" value="TolB, C-terminal domain"/>
    <property type="match status" value="1"/>
</dbReference>
<dbReference type="Gene3D" id="2.60.40.1210">
    <property type="entry name" value="Cellobiose dehydrogenase, cytochrome domain"/>
    <property type="match status" value="1"/>
</dbReference>
<keyword evidence="6" id="KW-1185">Reference proteome</keyword>
<dbReference type="InParanoid" id="A0A132BEE7"/>
<evidence type="ECO:0000259" key="3">
    <source>
        <dbReference type="Pfam" id="PF16010"/>
    </source>
</evidence>